<dbReference type="SUPFAM" id="SSF53474">
    <property type="entry name" value="alpha/beta-Hydrolases"/>
    <property type="match status" value="1"/>
</dbReference>
<dbReference type="InterPro" id="IPR020802">
    <property type="entry name" value="TesA-like"/>
</dbReference>
<accession>A0ABP6SFN8</accession>
<dbReference type="InterPro" id="IPR029058">
    <property type="entry name" value="AB_hydrolase_fold"/>
</dbReference>
<organism evidence="4 5">
    <name type="scientific">Streptomyces sannanensis</name>
    <dbReference type="NCBI Taxonomy" id="285536"/>
    <lineage>
        <taxon>Bacteria</taxon>
        <taxon>Bacillati</taxon>
        <taxon>Actinomycetota</taxon>
        <taxon>Actinomycetes</taxon>
        <taxon>Kitasatosporales</taxon>
        <taxon>Streptomycetaceae</taxon>
        <taxon>Streptomyces</taxon>
    </lineage>
</organism>
<dbReference type="EMBL" id="BAAAYL010000001">
    <property type="protein sequence ID" value="GAA3375596.1"/>
    <property type="molecule type" value="Genomic_DNA"/>
</dbReference>
<name>A0ABP6SFN8_9ACTN</name>
<evidence type="ECO:0000313" key="4">
    <source>
        <dbReference type="EMBL" id="GAA3375596.1"/>
    </source>
</evidence>
<dbReference type="PANTHER" id="PTHR11487">
    <property type="entry name" value="THIOESTERASE"/>
    <property type="match status" value="1"/>
</dbReference>
<comment type="similarity">
    <text evidence="1">Belongs to the thioesterase family.</text>
</comment>
<dbReference type="RefSeq" id="WP_345040307.1">
    <property type="nucleotide sequence ID" value="NZ_BAAAYL010000001.1"/>
</dbReference>
<comment type="caution">
    <text evidence="4">The sequence shown here is derived from an EMBL/GenBank/DDBJ whole genome shotgun (WGS) entry which is preliminary data.</text>
</comment>
<keyword evidence="5" id="KW-1185">Reference proteome</keyword>
<evidence type="ECO:0000313" key="5">
    <source>
        <dbReference type="Proteomes" id="UP001499990"/>
    </source>
</evidence>
<dbReference type="Gene3D" id="3.40.50.1820">
    <property type="entry name" value="alpha/beta hydrolase"/>
    <property type="match status" value="1"/>
</dbReference>
<dbReference type="GO" id="GO:0016787">
    <property type="term" value="F:hydrolase activity"/>
    <property type="evidence" value="ECO:0007669"/>
    <property type="project" value="UniProtKB-KW"/>
</dbReference>
<feature type="domain" description="Thioesterase TesA-like" evidence="3">
    <location>
        <begin position="28"/>
        <end position="249"/>
    </location>
</feature>
<gene>
    <name evidence="4" type="ORF">GCM10020367_44010</name>
</gene>
<keyword evidence="2 4" id="KW-0378">Hydrolase</keyword>
<reference evidence="5" key="1">
    <citation type="journal article" date="2019" name="Int. J. Syst. Evol. Microbiol.">
        <title>The Global Catalogue of Microorganisms (GCM) 10K type strain sequencing project: providing services to taxonomists for standard genome sequencing and annotation.</title>
        <authorList>
            <consortium name="The Broad Institute Genomics Platform"/>
            <consortium name="The Broad Institute Genome Sequencing Center for Infectious Disease"/>
            <person name="Wu L."/>
            <person name="Ma J."/>
        </authorList>
    </citation>
    <scope>NUCLEOTIDE SEQUENCE [LARGE SCALE GENOMIC DNA]</scope>
    <source>
        <strain evidence="5">JCM 9651</strain>
    </source>
</reference>
<evidence type="ECO:0000259" key="3">
    <source>
        <dbReference type="SMART" id="SM00824"/>
    </source>
</evidence>
<dbReference type="SMART" id="SM00824">
    <property type="entry name" value="PKS_TE"/>
    <property type="match status" value="1"/>
</dbReference>
<evidence type="ECO:0000256" key="2">
    <source>
        <dbReference type="ARBA" id="ARBA00022801"/>
    </source>
</evidence>
<dbReference type="Pfam" id="PF00975">
    <property type="entry name" value="Thioesterase"/>
    <property type="match status" value="1"/>
</dbReference>
<protein>
    <submittedName>
        <fullName evidence="4">Alpha/beta fold hydrolase</fullName>
    </submittedName>
</protein>
<evidence type="ECO:0000256" key="1">
    <source>
        <dbReference type="ARBA" id="ARBA00007169"/>
    </source>
</evidence>
<dbReference type="Proteomes" id="UP001499990">
    <property type="component" value="Unassembled WGS sequence"/>
</dbReference>
<proteinExistence type="inferred from homology"/>
<dbReference type="InterPro" id="IPR012223">
    <property type="entry name" value="TEII"/>
</dbReference>
<dbReference type="PANTHER" id="PTHR11487:SF0">
    <property type="entry name" value="S-ACYL FATTY ACID SYNTHASE THIOESTERASE, MEDIUM CHAIN"/>
    <property type="match status" value="1"/>
</dbReference>
<dbReference type="InterPro" id="IPR001031">
    <property type="entry name" value="Thioesterase"/>
</dbReference>
<sequence>MAAVGVGDTTARWTRNRRPRAGAAVNLVCLPHAGGSAGFYRGWHDLLPREVDFHAVQYPGREDRLTEASVGTMAEMADAVTEAIRPLFARDVVLFGHSMGAAIAYEVARRCEAEGRFPRLLLVSGRGAPHRQPPGTMHQGTDDEIVARLREFSATSGAALDDPDLRALLLPMIRADYRLVETYRLERPEPVRAPIAVLRGRADDRVDEERAEAWSELTTADCEHRLFDGGHFYLQQHETQVVRTVAELVGKALR</sequence>